<protein>
    <submittedName>
        <fullName evidence="1">Uncharacterized protein</fullName>
    </submittedName>
</protein>
<evidence type="ECO:0000313" key="2">
    <source>
        <dbReference type="Proteomes" id="UP000240971"/>
    </source>
</evidence>
<reference evidence="1 2" key="1">
    <citation type="submission" date="2018-03" db="EMBL/GenBank/DDBJ databases">
        <title>Genomic Encyclopedia of Archaeal and Bacterial Type Strains, Phase II (KMG-II): from individual species to whole genera.</title>
        <authorList>
            <person name="Goeker M."/>
        </authorList>
    </citation>
    <scope>NUCLEOTIDE SEQUENCE [LARGE SCALE GENOMIC DNA]</scope>
    <source>
        <strain evidence="1 2">DSM 24859</strain>
    </source>
</reference>
<dbReference type="EMBL" id="PYAW01000001">
    <property type="protein sequence ID" value="PSL49750.1"/>
    <property type="molecule type" value="Genomic_DNA"/>
</dbReference>
<keyword evidence="2" id="KW-1185">Reference proteome</keyword>
<name>A0A2P8HU43_CHINA</name>
<dbReference type="AlphaFoldDB" id="A0A2P8HU43"/>
<comment type="caution">
    <text evidence="1">The sequence shown here is derived from an EMBL/GenBank/DDBJ whole genome shotgun (WGS) entry which is preliminary data.</text>
</comment>
<dbReference type="OrthoDB" id="770118at2"/>
<dbReference type="RefSeq" id="WP_146151225.1">
    <property type="nucleotide sequence ID" value="NZ_PYAW01000001.1"/>
</dbReference>
<gene>
    <name evidence="1" type="ORF">CLV51_1011085</name>
</gene>
<accession>A0A2P8HU43</accession>
<dbReference type="Proteomes" id="UP000240971">
    <property type="component" value="Unassembled WGS sequence"/>
</dbReference>
<evidence type="ECO:0000313" key="1">
    <source>
        <dbReference type="EMBL" id="PSL49750.1"/>
    </source>
</evidence>
<organism evidence="1 2">
    <name type="scientific">Chitinophaga niastensis</name>
    <dbReference type="NCBI Taxonomy" id="536980"/>
    <lineage>
        <taxon>Bacteria</taxon>
        <taxon>Pseudomonadati</taxon>
        <taxon>Bacteroidota</taxon>
        <taxon>Chitinophagia</taxon>
        <taxon>Chitinophagales</taxon>
        <taxon>Chitinophagaceae</taxon>
        <taxon>Chitinophaga</taxon>
    </lineage>
</organism>
<proteinExistence type="predicted"/>
<sequence length="81" mass="9184">MATADYVLQMMAAFNAAKDYTQVDNIIAAAEKDNNILFKGCLIQLQEKIEALSPLDCNSSQWSIYRYALMCLRRSSMMHTV</sequence>